<dbReference type="RefSeq" id="XP_073561824.1">
    <property type="nucleotide sequence ID" value="XM_073699429.1"/>
</dbReference>
<dbReference type="Proteomes" id="UP001642720">
    <property type="component" value="Unassembled WGS sequence"/>
</dbReference>
<evidence type="ECO:0000313" key="2">
    <source>
        <dbReference type="Proteomes" id="UP001642720"/>
    </source>
</evidence>
<accession>A0ABY2HFP0</accession>
<evidence type="ECO:0000313" key="1">
    <source>
        <dbReference type="EMBL" id="TFB05623.1"/>
    </source>
</evidence>
<sequence length="148" mass="16648">MPEKLNPPLSEAPENDSWLWDWGIYTVPYPGQSKDFEVATIECWKYQEDEQGRTVPPIKKFQVRGFHTESMQSWLREPVPVVNGQQPSSGFKMVVMPSNPDLTREQTHSLNTILGLPNSRDHMSSDYSGACGMFEQTDGSHGSSSVTV</sequence>
<dbReference type="EMBL" id="PPTA01000002">
    <property type="protein sequence ID" value="TFB05623.1"/>
    <property type="molecule type" value="Genomic_DNA"/>
</dbReference>
<keyword evidence="2" id="KW-1185">Reference proteome</keyword>
<dbReference type="GeneID" id="300573879"/>
<organism evidence="1 2">
    <name type="scientific">Trichoderma ghanense</name>
    <dbReference type="NCBI Taxonomy" id="65468"/>
    <lineage>
        <taxon>Eukaryota</taxon>
        <taxon>Fungi</taxon>
        <taxon>Dikarya</taxon>
        <taxon>Ascomycota</taxon>
        <taxon>Pezizomycotina</taxon>
        <taxon>Sordariomycetes</taxon>
        <taxon>Hypocreomycetidae</taxon>
        <taxon>Hypocreales</taxon>
        <taxon>Hypocreaceae</taxon>
        <taxon>Trichoderma</taxon>
    </lineage>
</organism>
<gene>
    <name evidence="1" type="ORF">CCMA1212_002026</name>
</gene>
<reference evidence="1 2" key="1">
    <citation type="submission" date="2018-01" db="EMBL/GenBank/DDBJ databases">
        <title>Genome characterization of the sugarcane-associated fungus Trichoderma ghanense CCMA-1212 and their application in lignocelulose bioconversion.</title>
        <authorList>
            <person name="Steindorff A.S."/>
            <person name="Mendes T.D."/>
            <person name="Vilela E.S.D."/>
            <person name="Rodrigues D.S."/>
            <person name="Formighieri E.F."/>
            <person name="Melo I.S."/>
            <person name="Favaro L.C.L."/>
        </authorList>
    </citation>
    <scope>NUCLEOTIDE SEQUENCE [LARGE SCALE GENOMIC DNA]</scope>
    <source>
        <strain evidence="1 2">CCMA-1212</strain>
    </source>
</reference>
<protein>
    <submittedName>
        <fullName evidence="1">Uncharacterized protein</fullName>
    </submittedName>
</protein>
<proteinExistence type="predicted"/>
<comment type="caution">
    <text evidence="1">The sequence shown here is derived from an EMBL/GenBank/DDBJ whole genome shotgun (WGS) entry which is preliminary data.</text>
</comment>
<name>A0ABY2HFP0_9HYPO</name>